<reference evidence="2" key="1">
    <citation type="submission" date="2018-09" db="EMBL/GenBank/DDBJ databases">
        <authorList>
            <person name="Kim I."/>
        </authorList>
    </citation>
    <scope>NUCLEOTIDE SEQUENCE [LARGE SCALE GENOMIC DNA]</scope>
    <source>
        <strain evidence="2">DD4a</strain>
    </source>
</reference>
<proteinExistence type="predicted"/>
<organism evidence="1 2">
    <name type="scientific">Amnibacterium setariae</name>
    <dbReference type="NCBI Taxonomy" id="2306585"/>
    <lineage>
        <taxon>Bacteria</taxon>
        <taxon>Bacillati</taxon>
        <taxon>Actinomycetota</taxon>
        <taxon>Actinomycetes</taxon>
        <taxon>Micrococcales</taxon>
        <taxon>Microbacteriaceae</taxon>
        <taxon>Amnibacterium</taxon>
    </lineage>
</organism>
<keyword evidence="2" id="KW-1185">Reference proteome</keyword>
<dbReference type="Proteomes" id="UP000265742">
    <property type="component" value="Unassembled WGS sequence"/>
</dbReference>
<comment type="caution">
    <text evidence="1">The sequence shown here is derived from an EMBL/GenBank/DDBJ whole genome shotgun (WGS) entry which is preliminary data.</text>
</comment>
<name>A0A3A1U1Q7_9MICO</name>
<evidence type="ECO:0000313" key="2">
    <source>
        <dbReference type="Proteomes" id="UP000265742"/>
    </source>
</evidence>
<dbReference type="EMBL" id="QXTG01000001">
    <property type="protein sequence ID" value="RIX30794.1"/>
    <property type="molecule type" value="Genomic_DNA"/>
</dbReference>
<protein>
    <submittedName>
        <fullName evidence="1">Uncharacterized protein</fullName>
    </submittedName>
</protein>
<accession>A0A3A1U1Q7</accession>
<evidence type="ECO:0000313" key="1">
    <source>
        <dbReference type="EMBL" id="RIX30794.1"/>
    </source>
</evidence>
<gene>
    <name evidence="1" type="ORF">D1781_05185</name>
</gene>
<sequence length="191" mass="20551">MWEYTAGDSPLWARSADLDAGQLDAAELGLSERLRSALEDWNDRCEIAADPNDLLPTPTTPAAWRALEVEAFALAARVQRALGDDWTVWCLAGEGDGGLRDCGALGLEARTRGVPVLLRFEGPVAWTPDGVEPALERFPDALRRRVHVWRATADGTSPAAYRADALELAGALHGVLPAGRLLWFGGDDPPA</sequence>
<dbReference type="AlphaFoldDB" id="A0A3A1U1Q7"/>